<gene>
    <name evidence="10" type="primary">ABCC4</name>
    <name evidence="10" type="ORF">AWC38_SpisGene9356</name>
</gene>
<keyword evidence="5" id="KW-0067">ATP-binding</keyword>
<evidence type="ECO:0000256" key="8">
    <source>
        <dbReference type="SAM" id="Phobius"/>
    </source>
</evidence>
<dbReference type="GO" id="GO:0016020">
    <property type="term" value="C:membrane"/>
    <property type="evidence" value="ECO:0007669"/>
    <property type="project" value="UniProtKB-SubCell"/>
</dbReference>
<dbReference type="InterPro" id="IPR036640">
    <property type="entry name" value="ABC1_TM_sf"/>
</dbReference>
<evidence type="ECO:0000256" key="6">
    <source>
        <dbReference type="ARBA" id="ARBA00022989"/>
    </source>
</evidence>
<feature type="domain" description="ABC transporter" evidence="9">
    <location>
        <begin position="242"/>
        <end position="357"/>
    </location>
</feature>
<dbReference type="InterPro" id="IPR050173">
    <property type="entry name" value="ABC_transporter_C-like"/>
</dbReference>
<dbReference type="Proteomes" id="UP000225706">
    <property type="component" value="Unassembled WGS sequence"/>
</dbReference>
<reference evidence="11" key="1">
    <citation type="journal article" date="2017" name="bioRxiv">
        <title>Comparative analysis of the genomes of Stylophora pistillata and Acropora digitifera provides evidence for extensive differences between species of corals.</title>
        <authorList>
            <person name="Voolstra C.R."/>
            <person name="Li Y."/>
            <person name="Liew Y.J."/>
            <person name="Baumgarten S."/>
            <person name="Zoccola D."/>
            <person name="Flot J.-F."/>
            <person name="Tambutte S."/>
            <person name="Allemand D."/>
            <person name="Aranda M."/>
        </authorList>
    </citation>
    <scope>NUCLEOTIDE SEQUENCE [LARGE SCALE GENOMIC DNA]</scope>
</reference>
<dbReference type="GO" id="GO:0016887">
    <property type="term" value="F:ATP hydrolysis activity"/>
    <property type="evidence" value="ECO:0007669"/>
    <property type="project" value="InterPro"/>
</dbReference>
<dbReference type="Gene3D" id="3.40.50.300">
    <property type="entry name" value="P-loop containing nucleotide triphosphate hydrolases"/>
    <property type="match status" value="1"/>
</dbReference>
<dbReference type="PANTHER" id="PTHR24223:SF456">
    <property type="entry name" value="MULTIDRUG RESISTANCE-ASSOCIATED PROTEIN LETHAL(2)03659"/>
    <property type="match status" value="1"/>
</dbReference>
<evidence type="ECO:0000256" key="7">
    <source>
        <dbReference type="ARBA" id="ARBA00023136"/>
    </source>
</evidence>
<dbReference type="AlphaFoldDB" id="A0A2B4S9B0"/>
<evidence type="ECO:0000313" key="11">
    <source>
        <dbReference type="Proteomes" id="UP000225706"/>
    </source>
</evidence>
<proteinExistence type="inferred from homology"/>
<keyword evidence="3 8" id="KW-0812">Transmembrane</keyword>
<feature type="transmembrane region" description="Helical" evidence="8">
    <location>
        <begin position="101"/>
        <end position="125"/>
    </location>
</feature>
<comment type="subcellular location">
    <subcellularLocation>
        <location evidence="1">Membrane</location>
        <topology evidence="1">Multi-pass membrane protein</topology>
    </subcellularLocation>
</comment>
<evidence type="ECO:0000313" key="10">
    <source>
        <dbReference type="EMBL" id="PFX25976.1"/>
    </source>
</evidence>
<dbReference type="PANTHER" id="PTHR24223">
    <property type="entry name" value="ATP-BINDING CASSETTE SUB-FAMILY C"/>
    <property type="match status" value="1"/>
</dbReference>
<keyword evidence="7 8" id="KW-0472">Membrane</keyword>
<evidence type="ECO:0000256" key="5">
    <source>
        <dbReference type="ARBA" id="ARBA00022840"/>
    </source>
</evidence>
<dbReference type="InterPro" id="IPR003439">
    <property type="entry name" value="ABC_transporter-like_ATP-bd"/>
</dbReference>
<dbReference type="GO" id="GO:0005524">
    <property type="term" value="F:ATP binding"/>
    <property type="evidence" value="ECO:0007669"/>
    <property type="project" value="UniProtKB-KW"/>
</dbReference>
<evidence type="ECO:0000259" key="9">
    <source>
        <dbReference type="Pfam" id="PF00005"/>
    </source>
</evidence>
<sequence length="396" mass="44448">MSLFEFGGTKPLQRQSANLNVLAKCKGNIFKFEGNRESSLVEEEDCDSLSEMEMEPVDSAPEQHVVEMKEQEENLMCVPNWWLAKIAEMSNEKQKAVDTHVIYASQVAVSIIIMTASSFLFYYLLRASKALHNKMTTAIIKAPVSFFDSTLAGPLAGLALTYSLQSIDISQCSVRQASEVENLMTSVEWVMYYTKIGSEPGYSVETRPPQSWHDKGSLKVNHLSLAYYEGGPCVLEDISFSASEKEKIGIVIIDGIDHTSINLQEARRSIAVITQAPLLFARTLRRNLDPFKDHTDADLWKALENVQLKTLVEDFSGQLEFKLKESGANLSVGERQLVCLARALVQKSKIIVMDEASANVNFRADRLVQQVIRNKSKESTVLIIAHRLNTILDYEW</sequence>
<name>A0A2B4S9B0_STYPI</name>
<protein>
    <submittedName>
        <fullName evidence="10">Multidrug resistance-associated protein 4</fullName>
    </submittedName>
</protein>
<organism evidence="10 11">
    <name type="scientific">Stylophora pistillata</name>
    <name type="common">Smooth cauliflower coral</name>
    <dbReference type="NCBI Taxonomy" id="50429"/>
    <lineage>
        <taxon>Eukaryota</taxon>
        <taxon>Metazoa</taxon>
        <taxon>Cnidaria</taxon>
        <taxon>Anthozoa</taxon>
        <taxon>Hexacorallia</taxon>
        <taxon>Scleractinia</taxon>
        <taxon>Astrocoeniina</taxon>
        <taxon>Pocilloporidae</taxon>
        <taxon>Stylophora</taxon>
    </lineage>
</organism>
<evidence type="ECO:0000256" key="4">
    <source>
        <dbReference type="ARBA" id="ARBA00022741"/>
    </source>
</evidence>
<dbReference type="Pfam" id="PF00005">
    <property type="entry name" value="ABC_tran"/>
    <property type="match status" value="1"/>
</dbReference>
<evidence type="ECO:0000256" key="3">
    <source>
        <dbReference type="ARBA" id="ARBA00022692"/>
    </source>
</evidence>
<dbReference type="GO" id="GO:0042626">
    <property type="term" value="F:ATPase-coupled transmembrane transporter activity"/>
    <property type="evidence" value="ECO:0007669"/>
    <property type="project" value="TreeGrafter"/>
</dbReference>
<keyword evidence="4" id="KW-0547">Nucleotide-binding</keyword>
<dbReference type="OrthoDB" id="5988857at2759"/>
<keyword evidence="11" id="KW-1185">Reference proteome</keyword>
<dbReference type="Gene3D" id="1.20.1560.10">
    <property type="entry name" value="ABC transporter type 1, transmembrane domain"/>
    <property type="match status" value="1"/>
</dbReference>
<comment type="similarity">
    <text evidence="2">Belongs to the ABC transporter superfamily. ABCC family. Conjugate transporter (TC 3.A.1.208) subfamily.</text>
</comment>
<dbReference type="EMBL" id="LSMT01000137">
    <property type="protein sequence ID" value="PFX25976.1"/>
    <property type="molecule type" value="Genomic_DNA"/>
</dbReference>
<evidence type="ECO:0000256" key="1">
    <source>
        <dbReference type="ARBA" id="ARBA00004141"/>
    </source>
</evidence>
<dbReference type="STRING" id="50429.A0A2B4S9B0"/>
<accession>A0A2B4S9B0</accession>
<comment type="caution">
    <text evidence="10">The sequence shown here is derived from an EMBL/GenBank/DDBJ whole genome shotgun (WGS) entry which is preliminary data.</text>
</comment>
<dbReference type="SUPFAM" id="SSF52540">
    <property type="entry name" value="P-loop containing nucleoside triphosphate hydrolases"/>
    <property type="match status" value="1"/>
</dbReference>
<evidence type="ECO:0000256" key="2">
    <source>
        <dbReference type="ARBA" id="ARBA00009726"/>
    </source>
</evidence>
<keyword evidence="6 8" id="KW-1133">Transmembrane helix</keyword>
<dbReference type="InterPro" id="IPR027417">
    <property type="entry name" value="P-loop_NTPase"/>
</dbReference>